<evidence type="ECO:0000259" key="2">
    <source>
        <dbReference type="PROSITE" id="PS50033"/>
    </source>
</evidence>
<dbReference type="GO" id="GO:0043130">
    <property type="term" value="F:ubiquitin binding"/>
    <property type="evidence" value="ECO:0007669"/>
    <property type="project" value="TreeGrafter"/>
</dbReference>
<dbReference type="CDD" id="cd14346">
    <property type="entry name" value="UBA_Ubx5_like"/>
    <property type="match status" value="1"/>
</dbReference>
<dbReference type="InterPro" id="IPR050730">
    <property type="entry name" value="UBX_domain-protein"/>
</dbReference>
<protein>
    <submittedName>
        <fullName evidence="3">UBX domain-containing protein 7</fullName>
    </submittedName>
</protein>
<dbReference type="InterPro" id="IPR029071">
    <property type="entry name" value="Ubiquitin-like_domsf"/>
</dbReference>
<dbReference type="OrthoDB" id="270602at2759"/>
<dbReference type="CDD" id="cd02958">
    <property type="entry name" value="UAS"/>
    <property type="match status" value="1"/>
</dbReference>
<dbReference type="SMART" id="SM00594">
    <property type="entry name" value="UAS"/>
    <property type="match status" value="1"/>
</dbReference>
<dbReference type="InterPro" id="IPR006577">
    <property type="entry name" value="UAS"/>
</dbReference>
<dbReference type="GO" id="GO:0005634">
    <property type="term" value="C:nucleus"/>
    <property type="evidence" value="ECO:0007669"/>
    <property type="project" value="TreeGrafter"/>
</dbReference>
<dbReference type="Pfam" id="PF00789">
    <property type="entry name" value="UBX"/>
    <property type="match status" value="1"/>
</dbReference>
<dbReference type="Pfam" id="PF13899">
    <property type="entry name" value="Thioredoxin_7"/>
    <property type="match status" value="1"/>
</dbReference>
<dbReference type="InterPro" id="IPR009060">
    <property type="entry name" value="UBA-like_sf"/>
</dbReference>
<dbReference type="Gene3D" id="3.10.20.90">
    <property type="entry name" value="Phosphatidylinositol 3-kinase Catalytic Subunit, Chain A, domain 1"/>
    <property type="match status" value="1"/>
</dbReference>
<dbReference type="Proteomes" id="UP001153069">
    <property type="component" value="Unassembled WGS sequence"/>
</dbReference>
<dbReference type="SUPFAM" id="SSF46934">
    <property type="entry name" value="UBA-like"/>
    <property type="match status" value="1"/>
</dbReference>
<evidence type="ECO:0000313" key="4">
    <source>
        <dbReference type="Proteomes" id="UP001153069"/>
    </source>
</evidence>
<accession>A0A9N8DNF3</accession>
<evidence type="ECO:0000313" key="3">
    <source>
        <dbReference type="EMBL" id="CAB9505822.1"/>
    </source>
</evidence>
<dbReference type="AlphaFoldDB" id="A0A9N8DNF3"/>
<feature type="compositionally biased region" description="Acidic residues" evidence="1">
    <location>
        <begin position="148"/>
        <end position="170"/>
    </location>
</feature>
<dbReference type="Gene3D" id="1.10.8.10">
    <property type="entry name" value="DNA helicase RuvA subunit, C-terminal domain"/>
    <property type="match status" value="1"/>
</dbReference>
<feature type="region of interest" description="Disordered" evidence="1">
    <location>
        <begin position="138"/>
        <end position="189"/>
    </location>
</feature>
<dbReference type="InterPro" id="IPR001012">
    <property type="entry name" value="UBX_dom"/>
</dbReference>
<dbReference type="PANTHER" id="PTHR23322:SF6">
    <property type="entry name" value="UBX DOMAIN-CONTAINING PROTEIN 7"/>
    <property type="match status" value="1"/>
</dbReference>
<dbReference type="PROSITE" id="PS50033">
    <property type="entry name" value="UBX"/>
    <property type="match status" value="1"/>
</dbReference>
<organism evidence="3 4">
    <name type="scientific">Seminavis robusta</name>
    <dbReference type="NCBI Taxonomy" id="568900"/>
    <lineage>
        <taxon>Eukaryota</taxon>
        <taxon>Sar</taxon>
        <taxon>Stramenopiles</taxon>
        <taxon>Ochrophyta</taxon>
        <taxon>Bacillariophyta</taxon>
        <taxon>Bacillariophyceae</taxon>
        <taxon>Bacillariophycidae</taxon>
        <taxon>Naviculales</taxon>
        <taxon>Naviculaceae</taxon>
        <taxon>Seminavis</taxon>
    </lineage>
</organism>
<proteinExistence type="predicted"/>
<sequence length="490" mass="53615">MPTDEEVSQFMAVTGSADPEQATNYLEMSGGDLETAVGLYMEHNMGGGGASAGGMGGMDAGSGDAQMAAAMASQQDVRAPDATRTMRLMDDVMDVGHHPALGNPGLAIMNAMMDEQLAQSAFASPPSRLNARDVVNSAAANENKRGDSDEEEESGDGDDEEYEYDDDDDGIGNAAPPAPARLSDMFSPPEHLMHTAGGFQGARSMAKDSKRWLLVNLQRDSEFASHALNRDVWRDELVENLVREGFIFWQAMDISSEGRTYSERYAVHDYPHLAILDPRTGRLLWRKEGWTQEKPLTAETFAEYAMDFCSRNSFDKPPSARPPTSNGAVRPPVKRSMQEMSEDEQMKAAVNASLEKESGSQDEEMEDRNDDDNDEADAKPAAVEDAPPEEEKAGPSLLEDLKSVEVGDEPAKGARLQLRLPDGKRKVRKFAPSDTIKIIYAFLAQETQGDSAGREFTLMVGFPPRDLLPDMDNTIESCKLAGEAITMRWK</sequence>
<dbReference type="Gene3D" id="3.40.30.10">
    <property type="entry name" value="Glutaredoxin"/>
    <property type="match status" value="1"/>
</dbReference>
<reference evidence="3" key="1">
    <citation type="submission" date="2020-06" db="EMBL/GenBank/DDBJ databases">
        <authorList>
            <consortium name="Plant Systems Biology data submission"/>
        </authorList>
    </citation>
    <scope>NUCLEOTIDE SEQUENCE</scope>
    <source>
        <strain evidence="3">D6</strain>
    </source>
</reference>
<dbReference type="InterPro" id="IPR036249">
    <property type="entry name" value="Thioredoxin-like_sf"/>
</dbReference>
<dbReference type="GO" id="GO:0043161">
    <property type="term" value="P:proteasome-mediated ubiquitin-dependent protein catabolic process"/>
    <property type="evidence" value="ECO:0007669"/>
    <property type="project" value="TreeGrafter"/>
</dbReference>
<feature type="region of interest" description="Disordered" evidence="1">
    <location>
        <begin position="314"/>
        <end position="410"/>
    </location>
</feature>
<feature type="compositionally biased region" description="Basic and acidic residues" evidence="1">
    <location>
        <begin position="389"/>
        <end position="410"/>
    </location>
</feature>
<dbReference type="SUPFAM" id="SSF54236">
    <property type="entry name" value="Ubiquitin-like"/>
    <property type="match status" value="1"/>
</dbReference>
<gene>
    <name evidence="3" type="ORF">SEMRO_245_G097330.1</name>
</gene>
<dbReference type="PANTHER" id="PTHR23322">
    <property type="entry name" value="FAS-ASSOCIATED PROTEIN"/>
    <property type="match status" value="1"/>
</dbReference>
<keyword evidence="4" id="KW-1185">Reference proteome</keyword>
<dbReference type="EMBL" id="CAICTM010000244">
    <property type="protein sequence ID" value="CAB9505822.1"/>
    <property type="molecule type" value="Genomic_DNA"/>
</dbReference>
<comment type="caution">
    <text evidence="3">The sequence shown here is derived from an EMBL/GenBank/DDBJ whole genome shotgun (WGS) entry which is preliminary data.</text>
</comment>
<dbReference type="SUPFAM" id="SSF52833">
    <property type="entry name" value="Thioredoxin-like"/>
    <property type="match status" value="1"/>
</dbReference>
<name>A0A9N8DNF3_9STRA</name>
<feature type="compositionally biased region" description="Acidic residues" evidence="1">
    <location>
        <begin position="360"/>
        <end position="375"/>
    </location>
</feature>
<feature type="domain" description="UBX" evidence="2">
    <location>
        <begin position="409"/>
        <end position="488"/>
    </location>
</feature>
<dbReference type="Pfam" id="PF14555">
    <property type="entry name" value="UBA_4"/>
    <property type="match status" value="1"/>
</dbReference>
<dbReference type="SMART" id="SM00166">
    <property type="entry name" value="UBX"/>
    <property type="match status" value="1"/>
</dbReference>
<evidence type="ECO:0000256" key="1">
    <source>
        <dbReference type="SAM" id="MobiDB-lite"/>
    </source>
</evidence>